<sequence>MAPVKRPRNYGGYVVAYIYGPSGERYFSKCVVVTEVPAAIFPAEVTTFLIVKGLVITDALMDMLLSLDLSKVEELFWHDIRGSRATNLVEKMQTLLSKMTSLCSAEFYCTNDFFDPTTLFPRGSNFWRELGWEKTDEKQMSREQVLKQYRKLQKWAAIRGRRQEESTDDRRRVDLRRLEEEDDVLQRARAFLDGF</sequence>
<accession>A0A3P8FIL5</accession>
<reference evidence="3" key="2">
    <citation type="submission" date="2019-09" db="UniProtKB">
        <authorList>
            <consortium name="WormBaseParasite"/>
        </authorList>
    </citation>
    <scope>IDENTIFICATION</scope>
</reference>
<dbReference type="OrthoDB" id="5791402at2759"/>
<keyword evidence="2" id="KW-1185">Reference proteome</keyword>
<name>A0A183GUW3_HELPZ</name>
<protein>
    <submittedName>
        <fullName evidence="3">3'-5' exonuclease domain-containing protein</fullName>
    </submittedName>
</protein>
<evidence type="ECO:0000313" key="1">
    <source>
        <dbReference type="EMBL" id="VDP57794.1"/>
    </source>
</evidence>
<organism evidence="2 3">
    <name type="scientific">Heligmosomoides polygyrus</name>
    <name type="common">Parasitic roundworm</name>
    <dbReference type="NCBI Taxonomy" id="6339"/>
    <lineage>
        <taxon>Eukaryota</taxon>
        <taxon>Metazoa</taxon>
        <taxon>Ecdysozoa</taxon>
        <taxon>Nematoda</taxon>
        <taxon>Chromadorea</taxon>
        <taxon>Rhabditida</taxon>
        <taxon>Rhabditina</taxon>
        <taxon>Rhabditomorpha</taxon>
        <taxon>Strongyloidea</taxon>
        <taxon>Heligmosomidae</taxon>
        <taxon>Heligmosomoides</taxon>
    </lineage>
</organism>
<evidence type="ECO:0000313" key="2">
    <source>
        <dbReference type="Proteomes" id="UP000050761"/>
    </source>
</evidence>
<dbReference type="AlphaFoldDB" id="A0A183GUW3"/>
<proteinExistence type="predicted"/>
<gene>
    <name evidence="1" type="ORF">HPBE_LOCUS26482</name>
</gene>
<dbReference type="WBParaSite" id="HPBE_0002648301-mRNA-1">
    <property type="protein sequence ID" value="HPBE_0002648301-mRNA-1"/>
    <property type="gene ID" value="HPBE_0002648301"/>
</dbReference>
<reference evidence="1 2" key="1">
    <citation type="submission" date="2018-11" db="EMBL/GenBank/DDBJ databases">
        <authorList>
            <consortium name="Pathogen Informatics"/>
        </authorList>
    </citation>
    <scope>NUCLEOTIDE SEQUENCE [LARGE SCALE GENOMIC DNA]</scope>
</reference>
<accession>A0A183GUW3</accession>
<dbReference type="Proteomes" id="UP000050761">
    <property type="component" value="Unassembled WGS sequence"/>
</dbReference>
<evidence type="ECO:0000313" key="3">
    <source>
        <dbReference type="WBParaSite" id="HPBE_0002648301-mRNA-1"/>
    </source>
</evidence>
<dbReference type="EMBL" id="UZAH01040062">
    <property type="protein sequence ID" value="VDP57794.1"/>
    <property type="molecule type" value="Genomic_DNA"/>
</dbReference>